<comment type="similarity">
    <text evidence="1">Belongs to the peptidase C48 family.</text>
</comment>
<dbReference type="Pfam" id="PF02902">
    <property type="entry name" value="Peptidase_C48"/>
    <property type="match status" value="1"/>
</dbReference>
<dbReference type="AlphaFoldDB" id="A0A1Y2CL29"/>
<keyword evidence="6" id="KW-0175">Coiled coil</keyword>
<dbReference type="InterPro" id="IPR038765">
    <property type="entry name" value="Papain-like_cys_pep_sf"/>
</dbReference>
<organism evidence="8 9">
    <name type="scientific">Rhizoclosmatium globosum</name>
    <dbReference type="NCBI Taxonomy" id="329046"/>
    <lineage>
        <taxon>Eukaryota</taxon>
        <taxon>Fungi</taxon>
        <taxon>Fungi incertae sedis</taxon>
        <taxon>Chytridiomycota</taxon>
        <taxon>Chytridiomycota incertae sedis</taxon>
        <taxon>Chytridiomycetes</taxon>
        <taxon>Chytridiales</taxon>
        <taxon>Chytriomycetaceae</taxon>
        <taxon>Rhizoclosmatium</taxon>
    </lineage>
</organism>
<sequence>MEEEKARKEREKDVIVVDESLPDDMIIDIVAEEDIATRNSSKIGDDDCTVFIFDSLRGSHPNVGKNLMSYLLVEAKDKLQIDLSSVLPDLTLPKTYVKYAKVQDQLNYCDCGLFLLHYFTTFTRSPELVKNAIMNDQPLNTAQFGTLREIRAMRIFMKDTIKELQEKAEKFKEEMRNLNKKEC</sequence>
<keyword evidence="5" id="KW-0378">Hydrolase</keyword>
<keyword evidence="2" id="KW-0597">Phosphoprotein</keyword>
<keyword evidence="9" id="KW-1185">Reference proteome</keyword>
<dbReference type="SUPFAM" id="SSF54001">
    <property type="entry name" value="Cysteine proteinases"/>
    <property type="match status" value="1"/>
</dbReference>
<evidence type="ECO:0000256" key="2">
    <source>
        <dbReference type="ARBA" id="ARBA00022553"/>
    </source>
</evidence>
<feature type="domain" description="Ubiquitin-like protease family profile" evidence="7">
    <location>
        <begin position="47"/>
        <end position="132"/>
    </location>
</feature>
<dbReference type="InterPro" id="IPR003653">
    <property type="entry name" value="Peptidase_C48_C"/>
</dbReference>
<dbReference type="OrthoDB" id="442460at2759"/>
<accession>A0A1Y2CL29</accession>
<dbReference type="STRING" id="329046.A0A1Y2CL29"/>
<gene>
    <name evidence="8" type="ORF">BCR33DRAFT_115159</name>
</gene>
<dbReference type="InterPro" id="IPR051947">
    <property type="entry name" value="Sentrin-specific_protease"/>
</dbReference>
<dbReference type="PANTHER" id="PTHR46896:SF3">
    <property type="entry name" value="FI06413P-RELATED"/>
    <property type="match status" value="1"/>
</dbReference>
<keyword evidence="4" id="KW-0833">Ubl conjugation pathway</keyword>
<evidence type="ECO:0000259" key="7">
    <source>
        <dbReference type="Pfam" id="PF02902"/>
    </source>
</evidence>
<comment type="caution">
    <text evidence="8">The sequence shown here is derived from an EMBL/GenBank/DDBJ whole genome shotgun (WGS) entry which is preliminary data.</text>
</comment>
<evidence type="ECO:0000313" key="9">
    <source>
        <dbReference type="Proteomes" id="UP000193642"/>
    </source>
</evidence>
<dbReference type="GO" id="GO:0070139">
    <property type="term" value="F:SUMO-specific endopeptidase activity"/>
    <property type="evidence" value="ECO:0007669"/>
    <property type="project" value="TreeGrafter"/>
</dbReference>
<dbReference type="Gene3D" id="3.30.310.130">
    <property type="entry name" value="Ubiquitin-related"/>
    <property type="match status" value="1"/>
</dbReference>
<evidence type="ECO:0000256" key="3">
    <source>
        <dbReference type="ARBA" id="ARBA00022670"/>
    </source>
</evidence>
<dbReference type="GO" id="GO:0006508">
    <property type="term" value="P:proteolysis"/>
    <property type="evidence" value="ECO:0007669"/>
    <property type="project" value="UniProtKB-KW"/>
</dbReference>
<dbReference type="EMBL" id="MCGO01000015">
    <property type="protein sequence ID" value="ORY47025.1"/>
    <property type="molecule type" value="Genomic_DNA"/>
</dbReference>
<dbReference type="GO" id="GO:0005634">
    <property type="term" value="C:nucleus"/>
    <property type="evidence" value="ECO:0007669"/>
    <property type="project" value="TreeGrafter"/>
</dbReference>
<dbReference type="GO" id="GO:0005737">
    <property type="term" value="C:cytoplasm"/>
    <property type="evidence" value="ECO:0007669"/>
    <property type="project" value="TreeGrafter"/>
</dbReference>
<evidence type="ECO:0000256" key="5">
    <source>
        <dbReference type="ARBA" id="ARBA00022801"/>
    </source>
</evidence>
<name>A0A1Y2CL29_9FUNG</name>
<keyword evidence="3" id="KW-0645">Protease</keyword>
<evidence type="ECO:0000256" key="6">
    <source>
        <dbReference type="SAM" id="Coils"/>
    </source>
</evidence>
<evidence type="ECO:0000256" key="1">
    <source>
        <dbReference type="ARBA" id="ARBA00005234"/>
    </source>
</evidence>
<reference evidence="8 9" key="1">
    <citation type="submission" date="2016-07" db="EMBL/GenBank/DDBJ databases">
        <title>Pervasive Adenine N6-methylation of Active Genes in Fungi.</title>
        <authorList>
            <consortium name="DOE Joint Genome Institute"/>
            <person name="Mondo S.J."/>
            <person name="Dannebaum R.O."/>
            <person name="Kuo R.C."/>
            <person name="Labutti K."/>
            <person name="Haridas S."/>
            <person name="Kuo A."/>
            <person name="Salamov A."/>
            <person name="Ahrendt S.R."/>
            <person name="Lipzen A."/>
            <person name="Sullivan W."/>
            <person name="Andreopoulos W.B."/>
            <person name="Clum A."/>
            <person name="Lindquist E."/>
            <person name="Daum C."/>
            <person name="Ramamoorthy G.K."/>
            <person name="Gryganskyi A."/>
            <person name="Culley D."/>
            <person name="Magnuson J.K."/>
            <person name="James T.Y."/>
            <person name="O'Malley M.A."/>
            <person name="Stajich J.E."/>
            <person name="Spatafora J.W."/>
            <person name="Visel A."/>
            <person name="Grigoriev I.V."/>
        </authorList>
    </citation>
    <scope>NUCLEOTIDE SEQUENCE [LARGE SCALE GENOMIC DNA]</scope>
    <source>
        <strain evidence="8 9">JEL800</strain>
    </source>
</reference>
<feature type="coiled-coil region" evidence="6">
    <location>
        <begin position="147"/>
        <end position="181"/>
    </location>
</feature>
<dbReference type="Proteomes" id="UP000193642">
    <property type="component" value="Unassembled WGS sequence"/>
</dbReference>
<proteinExistence type="inferred from homology"/>
<evidence type="ECO:0000256" key="4">
    <source>
        <dbReference type="ARBA" id="ARBA00022786"/>
    </source>
</evidence>
<dbReference type="PANTHER" id="PTHR46896">
    <property type="entry name" value="SENTRIN-SPECIFIC PROTEASE"/>
    <property type="match status" value="1"/>
</dbReference>
<dbReference type="GO" id="GO:0016926">
    <property type="term" value="P:protein desumoylation"/>
    <property type="evidence" value="ECO:0007669"/>
    <property type="project" value="TreeGrafter"/>
</dbReference>
<dbReference type="Gene3D" id="1.10.418.20">
    <property type="match status" value="1"/>
</dbReference>
<protein>
    <recommendedName>
        <fullName evidence="7">Ubiquitin-like protease family profile domain-containing protein</fullName>
    </recommendedName>
</protein>
<evidence type="ECO:0000313" key="8">
    <source>
        <dbReference type="EMBL" id="ORY47025.1"/>
    </source>
</evidence>